<evidence type="ECO:0000256" key="5">
    <source>
        <dbReference type="SAM" id="Coils"/>
    </source>
</evidence>
<keyword evidence="2 4" id="KW-0863">Zinc-finger</keyword>
<reference evidence="7 8" key="1">
    <citation type="journal article" date="2023" name="Plants (Basel)">
        <title>Bridging the Gap: Combining Genomics and Transcriptomics Approaches to Understand Stylosanthes scabra, an Orphan Legume from the Brazilian Caatinga.</title>
        <authorList>
            <person name="Ferreira-Neto J.R.C."/>
            <person name="da Silva M.D."/>
            <person name="Binneck E."/>
            <person name="de Melo N.F."/>
            <person name="da Silva R.H."/>
            <person name="de Melo A.L.T.M."/>
            <person name="Pandolfi V."/>
            <person name="Bustamante F.O."/>
            <person name="Brasileiro-Vidal A.C."/>
            <person name="Benko-Iseppon A.M."/>
        </authorList>
    </citation>
    <scope>NUCLEOTIDE SEQUENCE [LARGE SCALE GENOMIC DNA]</scope>
    <source>
        <tissue evidence="7">Leaves</tissue>
    </source>
</reference>
<keyword evidence="3" id="KW-0862">Zinc</keyword>
<name>A0ABU6QRZ9_9FABA</name>
<evidence type="ECO:0000256" key="2">
    <source>
        <dbReference type="ARBA" id="ARBA00022771"/>
    </source>
</evidence>
<evidence type="ECO:0000256" key="4">
    <source>
        <dbReference type="PROSITE-ProRule" id="PRU01343"/>
    </source>
</evidence>
<dbReference type="PROSITE" id="PS51999">
    <property type="entry name" value="ZF_GRF"/>
    <property type="match status" value="1"/>
</dbReference>
<dbReference type="PANTHER" id="PTHR33248">
    <property type="entry name" value="ZINC ION-BINDING PROTEIN"/>
    <property type="match status" value="1"/>
</dbReference>
<keyword evidence="1" id="KW-0479">Metal-binding</keyword>
<dbReference type="EMBL" id="JASCZI010001226">
    <property type="protein sequence ID" value="MED6114573.1"/>
    <property type="molecule type" value="Genomic_DNA"/>
</dbReference>
<evidence type="ECO:0000256" key="1">
    <source>
        <dbReference type="ARBA" id="ARBA00022723"/>
    </source>
</evidence>
<sequence>MDPSQGVFSILLSSGSSFPRTQDLNKRRHLCFCSEAVVVVASTIVTRHGRRFVACGMKPKCHFFEWIDDDEDTKSRWKNPKERRVCRRHKFFEWVDGEDGKLNCNQVLVAIRREGTSSGDVCLGGAQPDLSRFEAEISKLEAQERKIERFSVDMERLNVELVQVDTCVGRLCGEFNFV</sequence>
<protein>
    <recommendedName>
        <fullName evidence="6">GRF-type domain-containing protein</fullName>
    </recommendedName>
</protein>
<feature type="domain" description="GRF-type" evidence="6">
    <location>
        <begin position="31"/>
        <end position="70"/>
    </location>
</feature>
<evidence type="ECO:0000313" key="7">
    <source>
        <dbReference type="EMBL" id="MED6114573.1"/>
    </source>
</evidence>
<comment type="caution">
    <text evidence="7">The sequence shown here is derived from an EMBL/GenBank/DDBJ whole genome shotgun (WGS) entry which is preliminary data.</text>
</comment>
<keyword evidence="8" id="KW-1185">Reference proteome</keyword>
<feature type="coiled-coil region" evidence="5">
    <location>
        <begin position="130"/>
        <end position="160"/>
    </location>
</feature>
<evidence type="ECO:0000313" key="8">
    <source>
        <dbReference type="Proteomes" id="UP001341840"/>
    </source>
</evidence>
<proteinExistence type="predicted"/>
<evidence type="ECO:0000259" key="6">
    <source>
        <dbReference type="PROSITE" id="PS51999"/>
    </source>
</evidence>
<dbReference type="InterPro" id="IPR010666">
    <property type="entry name" value="Znf_GRF"/>
</dbReference>
<organism evidence="7 8">
    <name type="scientific">Stylosanthes scabra</name>
    <dbReference type="NCBI Taxonomy" id="79078"/>
    <lineage>
        <taxon>Eukaryota</taxon>
        <taxon>Viridiplantae</taxon>
        <taxon>Streptophyta</taxon>
        <taxon>Embryophyta</taxon>
        <taxon>Tracheophyta</taxon>
        <taxon>Spermatophyta</taxon>
        <taxon>Magnoliopsida</taxon>
        <taxon>eudicotyledons</taxon>
        <taxon>Gunneridae</taxon>
        <taxon>Pentapetalae</taxon>
        <taxon>rosids</taxon>
        <taxon>fabids</taxon>
        <taxon>Fabales</taxon>
        <taxon>Fabaceae</taxon>
        <taxon>Papilionoideae</taxon>
        <taxon>50 kb inversion clade</taxon>
        <taxon>dalbergioids sensu lato</taxon>
        <taxon>Dalbergieae</taxon>
        <taxon>Pterocarpus clade</taxon>
        <taxon>Stylosanthes</taxon>
    </lineage>
</organism>
<dbReference type="Proteomes" id="UP001341840">
    <property type="component" value="Unassembled WGS sequence"/>
</dbReference>
<keyword evidence="5" id="KW-0175">Coiled coil</keyword>
<accession>A0ABU6QRZ9</accession>
<gene>
    <name evidence="7" type="ORF">PIB30_081588</name>
</gene>
<evidence type="ECO:0000256" key="3">
    <source>
        <dbReference type="ARBA" id="ARBA00022833"/>
    </source>
</evidence>